<dbReference type="FunFam" id="3.40.50.2000:FF:000038">
    <property type="entry name" value="UDP-GlucuronosylTransferase"/>
    <property type="match status" value="1"/>
</dbReference>
<keyword evidence="4" id="KW-0328">Glycosyltransferase</keyword>
<protein>
    <recommendedName>
        <fullName evidence="3">glucuronosyltransferase</fullName>
        <ecNumber evidence="3">2.4.1.17</ecNumber>
    </recommendedName>
</protein>
<evidence type="ECO:0000313" key="14">
    <source>
        <dbReference type="WBParaSite" id="SVE_1756200.1"/>
    </source>
</evidence>
<dbReference type="GO" id="GO:0016020">
    <property type="term" value="C:membrane"/>
    <property type="evidence" value="ECO:0007669"/>
    <property type="project" value="UniProtKB-SubCell"/>
</dbReference>
<dbReference type="CDD" id="cd03784">
    <property type="entry name" value="GT1_Gtf-like"/>
    <property type="match status" value="1"/>
</dbReference>
<evidence type="ECO:0000313" key="13">
    <source>
        <dbReference type="Proteomes" id="UP000035680"/>
    </source>
</evidence>
<comment type="similarity">
    <text evidence="2">Belongs to the UDP-glycosyltransferase family.</text>
</comment>
<dbReference type="InterPro" id="IPR002213">
    <property type="entry name" value="UDP_glucos_trans"/>
</dbReference>
<name>A0A0K0FYN5_STRVS</name>
<evidence type="ECO:0000256" key="6">
    <source>
        <dbReference type="ARBA" id="ARBA00022692"/>
    </source>
</evidence>
<dbReference type="Pfam" id="PF00201">
    <property type="entry name" value="UDPGT"/>
    <property type="match status" value="1"/>
</dbReference>
<keyword evidence="13" id="KW-1185">Reference proteome</keyword>
<comment type="catalytic activity">
    <reaction evidence="10">
        <text>glucuronate acceptor + UDP-alpha-D-glucuronate = acceptor beta-D-glucuronoside + UDP + H(+)</text>
        <dbReference type="Rhea" id="RHEA:21032"/>
        <dbReference type="ChEBI" id="CHEBI:15378"/>
        <dbReference type="ChEBI" id="CHEBI:58052"/>
        <dbReference type="ChEBI" id="CHEBI:58223"/>
        <dbReference type="ChEBI" id="CHEBI:132367"/>
        <dbReference type="ChEBI" id="CHEBI:132368"/>
        <dbReference type="EC" id="2.4.1.17"/>
    </reaction>
</comment>
<evidence type="ECO:0000256" key="12">
    <source>
        <dbReference type="SAM" id="SignalP"/>
    </source>
</evidence>
<evidence type="ECO:0000256" key="5">
    <source>
        <dbReference type="ARBA" id="ARBA00022679"/>
    </source>
</evidence>
<keyword evidence="8 11" id="KW-1133">Transmembrane helix</keyword>
<keyword evidence="5" id="KW-0808">Transferase</keyword>
<evidence type="ECO:0000256" key="11">
    <source>
        <dbReference type="SAM" id="Phobius"/>
    </source>
</evidence>
<accession>A0A0K0FYN5</accession>
<dbReference type="STRING" id="75913.A0A0K0FYN5"/>
<feature type="chain" id="PRO_5005330541" description="glucuronosyltransferase" evidence="12">
    <location>
        <begin position="21"/>
        <end position="532"/>
    </location>
</feature>
<feature type="signal peptide" evidence="12">
    <location>
        <begin position="1"/>
        <end position="20"/>
    </location>
</feature>
<comment type="subcellular location">
    <subcellularLocation>
        <location evidence="1">Membrane</location>
        <topology evidence="1">Single-pass membrane protein</topology>
    </subcellularLocation>
</comment>
<sequence>MILKLILVYYLTFLSTSIEGLKILAIAPQFGVSHVRFTGNAIDILVKAGHDVTFLLPSLDPETKITGTKLAKIITTDETLELTQQVGKIMNNKNSFWEKDTGNLFTFFGFIENFQKTFEMHCERLINNDTLTEIMRNEKFDLGIVEIFDYCAFGLFKLYNIPVHVGIIASSLPSAMYKHVGLTYPIAQLPELFTDFGDNEMTFLNRLRNLFGFVMGTAFSDNLVKRENKLFEKKYGKNFVDIPEQIRDSSFLIVNSNPFADNTHPTLSKIIEIGGFAMTKPNILSKEWDDVMSRKKHTILVSFGSVAKSYQMPIKMKDAFIKAFKELPDVTFIWKYEEPNDPYIEKLENLYLSKWVPQTDLLNDERLTGFLTHSGQNSLQEAAYYGVPLICLGIFADQNKNAKIAEKLGFGSILSKQDAYDHKKIVNAFKKLLIEDNKYKKNGKRISDMIKNKPGNITQTFIDYVEFAGKFKKLPHLNMEGHQLNIFQYALLDVILFLLAVILTTLIIVSFIVFKTVKMMYVVIFGKKQKVE</sequence>
<dbReference type="Gene3D" id="3.40.50.2000">
    <property type="entry name" value="Glycogen Phosphorylase B"/>
    <property type="match status" value="1"/>
</dbReference>
<evidence type="ECO:0000256" key="9">
    <source>
        <dbReference type="ARBA" id="ARBA00023136"/>
    </source>
</evidence>
<keyword evidence="6 11" id="KW-0812">Transmembrane</keyword>
<dbReference type="PANTHER" id="PTHR48043:SF23">
    <property type="entry name" value="UDP-GLUCURONOSYLTRANSFERASE"/>
    <property type="match status" value="1"/>
</dbReference>
<evidence type="ECO:0000256" key="10">
    <source>
        <dbReference type="ARBA" id="ARBA00047475"/>
    </source>
</evidence>
<keyword evidence="7 12" id="KW-0732">Signal</keyword>
<feature type="transmembrane region" description="Helical" evidence="11">
    <location>
        <begin position="486"/>
        <end position="514"/>
    </location>
</feature>
<evidence type="ECO:0000256" key="3">
    <source>
        <dbReference type="ARBA" id="ARBA00012544"/>
    </source>
</evidence>
<proteinExistence type="inferred from homology"/>
<dbReference type="EC" id="2.4.1.17" evidence="3"/>
<dbReference type="Proteomes" id="UP000035680">
    <property type="component" value="Unassembled WGS sequence"/>
</dbReference>
<organism evidence="13 14">
    <name type="scientific">Strongyloides venezuelensis</name>
    <name type="common">Threadworm</name>
    <dbReference type="NCBI Taxonomy" id="75913"/>
    <lineage>
        <taxon>Eukaryota</taxon>
        <taxon>Metazoa</taxon>
        <taxon>Ecdysozoa</taxon>
        <taxon>Nematoda</taxon>
        <taxon>Chromadorea</taxon>
        <taxon>Rhabditida</taxon>
        <taxon>Tylenchina</taxon>
        <taxon>Panagrolaimomorpha</taxon>
        <taxon>Strongyloidoidea</taxon>
        <taxon>Strongyloididae</taxon>
        <taxon>Strongyloides</taxon>
    </lineage>
</organism>
<evidence type="ECO:0000256" key="8">
    <source>
        <dbReference type="ARBA" id="ARBA00022989"/>
    </source>
</evidence>
<dbReference type="InterPro" id="IPR050271">
    <property type="entry name" value="UDP-glycosyltransferase"/>
</dbReference>
<dbReference type="SUPFAM" id="SSF53756">
    <property type="entry name" value="UDP-Glycosyltransferase/glycogen phosphorylase"/>
    <property type="match status" value="1"/>
</dbReference>
<dbReference type="AlphaFoldDB" id="A0A0K0FYN5"/>
<reference evidence="14" key="2">
    <citation type="submission" date="2015-08" db="UniProtKB">
        <authorList>
            <consortium name="WormBaseParasite"/>
        </authorList>
    </citation>
    <scope>IDENTIFICATION</scope>
</reference>
<reference evidence="13" key="1">
    <citation type="submission" date="2014-07" db="EMBL/GenBank/DDBJ databases">
        <authorList>
            <person name="Martin A.A"/>
            <person name="De Silva N."/>
        </authorList>
    </citation>
    <scope>NUCLEOTIDE SEQUENCE</scope>
</reference>
<keyword evidence="9 11" id="KW-0472">Membrane</keyword>
<evidence type="ECO:0000256" key="7">
    <source>
        <dbReference type="ARBA" id="ARBA00022729"/>
    </source>
</evidence>
<evidence type="ECO:0000256" key="4">
    <source>
        <dbReference type="ARBA" id="ARBA00022676"/>
    </source>
</evidence>
<dbReference type="GO" id="GO:0015020">
    <property type="term" value="F:glucuronosyltransferase activity"/>
    <property type="evidence" value="ECO:0007669"/>
    <property type="project" value="UniProtKB-EC"/>
</dbReference>
<dbReference type="WBParaSite" id="SVE_1756200.1">
    <property type="protein sequence ID" value="SVE_1756200.1"/>
    <property type="gene ID" value="SVE_1756200"/>
</dbReference>
<evidence type="ECO:0000256" key="2">
    <source>
        <dbReference type="ARBA" id="ARBA00009995"/>
    </source>
</evidence>
<dbReference type="PANTHER" id="PTHR48043">
    <property type="entry name" value="EG:EG0003.4 PROTEIN-RELATED"/>
    <property type="match status" value="1"/>
</dbReference>
<evidence type="ECO:0000256" key="1">
    <source>
        <dbReference type="ARBA" id="ARBA00004167"/>
    </source>
</evidence>